<dbReference type="AlphaFoldDB" id="A0AAW2YPQ4"/>
<evidence type="ECO:0000313" key="1">
    <source>
        <dbReference type="EMBL" id="KAL0479312.1"/>
    </source>
</evidence>
<dbReference type="Proteomes" id="UP001431209">
    <property type="component" value="Unassembled WGS sequence"/>
</dbReference>
<reference evidence="1 2" key="1">
    <citation type="submission" date="2024-03" db="EMBL/GenBank/DDBJ databases">
        <title>The Acrasis kona genome and developmental transcriptomes reveal deep origins of eukaryotic multicellular pathways.</title>
        <authorList>
            <person name="Sheikh S."/>
            <person name="Fu C.-J."/>
            <person name="Brown M.W."/>
            <person name="Baldauf S.L."/>
        </authorList>
    </citation>
    <scope>NUCLEOTIDE SEQUENCE [LARGE SCALE GENOMIC DNA]</scope>
    <source>
        <strain evidence="1 2">ATCC MYA-3509</strain>
    </source>
</reference>
<comment type="caution">
    <text evidence="1">The sequence shown here is derived from an EMBL/GenBank/DDBJ whole genome shotgun (WGS) entry which is preliminary data.</text>
</comment>
<sequence>MLTNSSKPVLNAVYAVVQKKSYGFYSYTIILPTLRGAKKAKVELCKSCKTRFVPAKNLLLFDFSNVILWRDSIKNVYIDIKQARALASIEDNYKKSLFQMRDNIENVIQFMKKELGEDDKGQVLLIACMADVYKICLDTHTDEDRKKKLQLLIESINTEEAHCLILPNITKAKPDNDTDKGLTELIEFLSCIGMKFESIPFSFWDDYIDNKDLVGKFATLHKVIQESFALSELVDEPTLKPLYIELIKKNLTFCVNSLRQYSVVEKKCECDYIAMDFGHLFIYFKSKLKFSLFRRYLLGQILFDVNYFGSEEGRKSKRTRII</sequence>
<protein>
    <submittedName>
        <fullName evidence="1">A-kinase anchor protein</fullName>
    </submittedName>
</protein>
<evidence type="ECO:0000313" key="2">
    <source>
        <dbReference type="Proteomes" id="UP001431209"/>
    </source>
</evidence>
<accession>A0AAW2YPQ4</accession>
<organism evidence="1 2">
    <name type="scientific">Acrasis kona</name>
    <dbReference type="NCBI Taxonomy" id="1008807"/>
    <lineage>
        <taxon>Eukaryota</taxon>
        <taxon>Discoba</taxon>
        <taxon>Heterolobosea</taxon>
        <taxon>Tetramitia</taxon>
        <taxon>Eutetramitia</taxon>
        <taxon>Acrasidae</taxon>
        <taxon>Acrasis</taxon>
    </lineage>
</organism>
<proteinExistence type="predicted"/>
<keyword evidence="2" id="KW-1185">Reference proteome</keyword>
<gene>
    <name evidence="1" type="ORF">AKO1_008418</name>
</gene>
<name>A0AAW2YPQ4_9EUKA</name>
<dbReference type="EMBL" id="JAOPGA020000532">
    <property type="protein sequence ID" value="KAL0479312.1"/>
    <property type="molecule type" value="Genomic_DNA"/>
</dbReference>